<protein>
    <submittedName>
        <fullName evidence="3">Uncharacterized protein</fullName>
    </submittedName>
</protein>
<dbReference type="Proteomes" id="UP001597452">
    <property type="component" value="Unassembled WGS sequence"/>
</dbReference>
<gene>
    <name evidence="3" type="ORF">ACFSW4_12480</name>
</gene>
<feature type="transmembrane region" description="Helical" evidence="2">
    <location>
        <begin position="28"/>
        <end position="48"/>
    </location>
</feature>
<keyword evidence="2" id="KW-0812">Transmembrane</keyword>
<feature type="compositionally biased region" description="Basic and acidic residues" evidence="1">
    <location>
        <begin position="70"/>
        <end position="84"/>
    </location>
</feature>
<keyword evidence="4" id="KW-1185">Reference proteome</keyword>
<evidence type="ECO:0000256" key="1">
    <source>
        <dbReference type="SAM" id="MobiDB-lite"/>
    </source>
</evidence>
<comment type="caution">
    <text evidence="3">The sequence shown here is derived from an EMBL/GenBank/DDBJ whole genome shotgun (WGS) entry which is preliminary data.</text>
</comment>
<dbReference type="RefSeq" id="WP_054754897.1">
    <property type="nucleotide sequence ID" value="NZ_JBHUMZ010000044.1"/>
</dbReference>
<reference evidence="4" key="1">
    <citation type="journal article" date="2019" name="Int. J. Syst. Evol. Microbiol.">
        <title>The Global Catalogue of Microorganisms (GCM) 10K type strain sequencing project: providing services to taxonomists for standard genome sequencing and annotation.</title>
        <authorList>
            <consortium name="The Broad Institute Genomics Platform"/>
            <consortium name="The Broad Institute Genome Sequencing Center for Infectious Disease"/>
            <person name="Wu L."/>
            <person name="Ma J."/>
        </authorList>
    </citation>
    <scope>NUCLEOTIDE SEQUENCE [LARGE SCALE GENOMIC DNA]</scope>
    <source>
        <strain evidence="4">TISTR 1571</strain>
    </source>
</reference>
<name>A0ABW5QDD5_9BACI</name>
<feature type="region of interest" description="Disordered" evidence="1">
    <location>
        <begin position="64"/>
        <end position="93"/>
    </location>
</feature>
<keyword evidence="2" id="KW-0472">Membrane</keyword>
<accession>A0ABW5QDD5</accession>
<evidence type="ECO:0000256" key="2">
    <source>
        <dbReference type="SAM" id="Phobius"/>
    </source>
</evidence>
<keyword evidence="2" id="KW-1133">Transmembrane helix</keyword>
<evidence type="ECO:0000313" key="4">
    <source>
        <dbReference type="Proteomes" id="UP001597452"/>
    </source>
</evidence>
<proteinExistence type="predicted"/>
<feature type="transmembrane region" description="Helical" evidence="2">
    <location>
        <begin position="5"/>
        <end position="22"/>
    </location>
</feature>
<dbReference type="EMBL" id="JBHUMZ010000044">
    <property type="protein sequence ID" value="MFD2639685.1"/>
    <property type="molecule type" value="Genomic_DNA"/>
</dbReference>
<sequence length="93" mass="10782">MPRTWVPVVITLCVIIACLFILTSLNALTLWTFLLVVFGGLYVISFIVDRFHKKHNLKPDYNKRARSKTNTKEIDQDNHTEQMKHINGPRGML</sequence>
<organism evidence="3 4">
    <name type="scientific">Piscibacillus salipiscarius</name>
    <dbReference type="NCBI Taxonomy" id="299480"/>
    <lineage>
        <taxon>Bacteria</taxon>
        <taxon>Bacillati</taxon>
        <taxon>Bacillota</taxon>
        <taxon>Bacilli</taxon>
        <taxon>Bacillales</taxon>
        <taxon>Bacillaceae</taxon>
        <taxon>Piscibacillus</taxon>
    </lineage>
</organism>
<dbReference type="PROSITE" id="PS51257">
    <property type="entry name" value="PROKAR_LIPOPROTEIN"/>
    <property type="match status" value="1"/>
</dbReference>
<evidence type="ECO:0000313" key="3">
    <source>
        <dbReference type="EMBL" id="MFD2639685.1"/>
    </source>
</evidence>